<dbReference type="Proteomes" id="UP000887013">
    <property type="component" value="Unassembled WGS sequence"/>
</dbReference>
<evidence type="ECO:0000256" key="3">
    <source>
        <dbReference type="SAM" id="MobiDB-lite"/>
    </source>
</evidence>
<name>A0A8X6QKJ8_NEPPI</name>
<dbReference type="OrthoDB" id="2107370at2759"/>
<keyword evidence="1" id="KW-0547">Nucleotide-binding</keyword>
<protein>
    <submittedName>
        <fullName evidence="5">Uncharacterized protein</fullName>
    </submittedName>
</protein>
<evidence type="ECO:0000256" key="2">
    <source>
        <dbReference type="ARBA" id="ARBA00023239"/>
    </source>
</evidence>
<keyword evidence="4" id="KW-1133">Transmembrane helix</keyword>
<evidence type="ECO:0000256" key="1">
    <source>
        <dbReference type="ARBA" id="ARBA00022741"/>
    </source>
</evidence>
<dbReference type="GO" id="GO:0006171">
    <property type="term" value="P:cAMP biosynthetic process"/>
    <property type="evidence" value="ECO:0007669"/>
    <property type="project" value="TreeGrafter"/>
</dbReference>
<evidence type="ECO:0000313" key="6">
    <source>
        <dbReference type="Proteomes" id="UP000887013"/>
    </source>
</evidence>
<dbReference type="GO" id="GO:0004016">
    <property type="term" value="F:adenylate cyclase activity"/>
    <property type="evidence" value="ECO:0007669"/>
    <property type="project" value="TreeGrafter"/>
</dbReference>
<dbReference type="GO" id="GO:0005886">
    <property type="term" value="C:plasma membrane"/>
    <property type="evidence" value="ECO:0007669"/>
    <property type="project" value="TreeGrafter"/>
</dbReference>
<feature type="transmembrane region" description="Helical" evidence="4">
    <location>
        <begin position="132"/>
        <end position="150"/>
    </location>
</feature>
<keyword evidence="4" id="KW-0472">Membrane</keyword>
<organism evidence="5 6">
    <name type="scientific">Nephila pilipes</name>
    <name type="common">Giant wood spider</name>
    <name type="synonym">Nephila maculata</name>
    <dbReference type="NCBI Taxonomy" id="299642"/>
    <lineage>
        <taxon>Eukaryota</taxon>
        <taxon>Metazoa</taxon>
        <taxon>Ecdysozoa</taxon>
        <taxon>Arthropoda</taxon>
        <taxon>Chelicerata</taxon>
        <taxon>Arachnida</taxon>
        <taxon>Araneae</taxon>
        <taxon>Araneomorphae</taxon>
        <taxon>Entelegynae</taxon>
        <taxon>Araneoidea</taxon>
        <taxon>Nephilidae</taxon>
        <taxon>Nephila</taxon>
    </lineage>
</organism>
<dbReference type="GO" id="GO:0007189">
    <property type="term" value="P:adenylate cyclase-activating G protein-coupled receptor signaling pathway"/>
    <property type="evidence" value="ECO:0007669"/>
    <property type="project" value="TreeGrafter"/>
</dbReference>
<reference evidence="5" key="1">
    <citation type="submission" date="2020-08" db="EMBL/GenBank/DDBJ databases">
        <title>Multicomponent nature underlies the extraordinary mechanical properties of spider dragline silk.</title>
        <authorList>
            <person name="Kono N."/>
            <person name="Nakamura H."/>
            <person name="Mori M."/>
            <person name="Yoshida Y."/>
            <person name="Ohtoshi R."/>
            <person name="Malay A.D."/>
            <person name="Moran D.A.P."/>
            <person name="Tomita M."/>
            <person name="Numata K."/>
            <person name="Arakawa K."/>
        </authorList>
    </citation>
    <scope>NUCLEOTIDE SEQUENCE</scope>
</reference>
<feature type="transmembrane region" description="Helical" evidence="4">
    <location>
        <begin position="6"/>
        <end position="29"/>
    </location>
</feature>
<sequence length="242" mass="27309">MLGFAVIASMLWFDIVIFSYIPNVLELNLKDLCSRPSRRVADIGQCESKQAANMSSCADSGRGESTPGDTDKIENETKDDAGRPSAASSSTVASILRRRMSWGRCPFLGHSFWDPSLEEAYQKYSHRQRRKSLVVVNLIDIILKIVWIVSDCMSGGIEAALDLHLWLHVTPFLVFNIFLCFCTCCKCFSRNYLHWGALFTCLLLNLQADLFLRRIVTGDEKRILYNNPVRKSIGRSSGEVPF</sequence>
<dbReference type="EMBL" id="BMAW01033459">
    <property type="protein sequence ID" value="GFU30291.1"/>
    <property type="molecule type" value="Genomic_DNA"/>
</dbReference>
<feature type="transmembrane region" description="Helical" evidence="4">
    <location>
        <begin position="165"/>
        <end position="185"/>
    </location>
</feature>
<feature type="compositionally biased region" description="Basic and acidic residues" evidence="3">
    <location>
        <begin position="69"/>
        <end position="82"/>
    </location>
</feature>
<keyword evidence="6" id="KW-1185">Reference proteome</keyword>
<evidence type="ECO:0000256" key="4">
    <source>
        <dbReference type="SAM" id="Phobius"/>
    </source>
</evidence>
<evidence type="ECO:0000313" key="5">
    <source>
        <dbReference type="EMBL" id="GFU30291.1"/>
    </source>
</evidence>
<proteinExistence type="predicted"/>
<keyword evidence="2" id="KW-0456">Lyase</keyword>
<dbReference type="PANTHER" id="PTHR45627">
    <property type="entry name" value="ADENYLATE CYCLASE TYPE 1"/>
    <property type="match status" value="1"/>
</dbReference>
<dbReference type="AlphaFoldDB" id="A0A8X6QKJ8"/>
<feature type="region of interest" description="Disordered" evidence="3">
    <location>
        <begin position="54"/>
        <end position="89"/>
    </location>
</feature>
<dbReference type="GO" id="GO:0000166">
    <property type="term" value="F:nucleotide binding"/>
    <property type="evidence" value="ECO:0007669"/>
    <property type="project" value="UniProtKB-KW"/>
</dbReference>
<accession>A0A8X6QKJ8</accession>
<dbReference type="PANTHER" id="PTHR45627:SF1">
    <property type="entry name" value="ADENYLATE CYCLASE TYPE 8"/>
    <property type="match status" value="1"/>
</dbReference>
<keyword evidence="4" id="KW-0812">Transmembrane</keyword>
<gene>
    <name evidence="5" type="primary">AVEN_48229_1</name>
    <name evidence="5" type="ORF">NPIL_292071</name>
</gene>
<comment type="caution">
    <text evidence="5">The sequence shown here is derived from an EMBL/GenBank/DDBJ whole genome shotgun (WGS) entry which is preliminary data.</text>
</comment>